<dbReference type="GO" id="GO:0016787">
    <property type="term" value="F:hydrolase activity"/>
    <property type="evidence" value="ECO:0007669"/>
    <property type="project" value="UniProtKB-KW"/>
</dbReference>
<dbReference type="EMBL" id="CP003257">
    <property type="protein sequence ID" value="AEX86097.1"/>
    <property type="molecule type" value="Genomic_DNA"/>
</dbReference>
<dbReference type="SMART" id="SM00487">
    <property type="entry name" value="DEXDc"/>
    <property type="match status" value="1"/>
</dbReference>
<dbReference type="KEGG" id="mpz:Marpi_1709"/>
<evidence type="ECO:0000259" key="4">
    <source>
        <dbReference type="PROSITE" id="PS51192"/>
    </source>
</evidence>
<dbReference type="InterPro" id="IPR007527">
    <property type="entry name" value="Znf_SWIM"/>
</dbReference>
<dbReference type="GO" id="GO:0005524">
    <property type="term" value="F:ATP binding"/>
    <property type="evidence" value="ECO:0007669"/>
    <property type="project" value="InterPro"/>
</dbReference>
<feature type="domain" description="SWIM-type" evidence="3">
    <location>
        <begin position="62"/>
        <end position="98"/>
    </location>
</feature>
<dbReference type="Proteomes" id="UP000007161">
    <property type="component" value="Chromosome"/>
</dbReference>
<keyword evidence="7" id="KW-1185">Reference proteome</keyword>
<evidence type="ECO:0000259" key="3">
    <source>
        <dbReference type="PROSITE" id="PS50966"/>
    </source>
</evidence>
<reference evidence="7" key="2">
    <citation type="submission" date="2012-01" db="EMBL/GenBank/DDBJ databases">
        <title>Complete sequence of chromosome of Marinitoga piezophila KA3.</title>
        <authorList>
            <person name="Lucas S."/>
            <person name="Han J."/>
            <person name="Lapidus A."/>
            <person name="Cheng J.-F."/>
            <person name="Goodwin L."/>
            <person name="Pitluck S."/>
            <person name="Peters L."/>
            <person name="Mikhailova N."/>
            <person name="Teshima H."/>
            <person name="Detter J.C."/>
            <person name="Han C."/>
            <person name="Tapia R."/>
            <person name="Land M."/>
            <person name="Hauser L."/>
            <person name="Kyrpides N."/>
            <person name="Ivanova N."/>
            <person name="Pagani I."/>
            <person name="Jebbar M."/>
            <person name="Vannier P."/>
            <person name="Oger P."/>
            <person name="Cario A."/>
            <person name="Bartlett D."/>
            <person name="Noll K.M."/>
            <person name="Woyke T."/>
        </authorList>
    </citation>
    <scope>NUCLEOTIDE SEQUENCE [LARGE SCALE GENOMIC DNA]</scope>
    <source>
        <strain evidence="7">DSM 14283 / JCM 11233 / KA3</strain>
    </source>
</reference>
<keyword evidence="1" id="KW-0378">Hydrolase</keyword>
<keyword evidence="6" id="KW-0067">ATP-binding</keyword>
<dbReference type="InterPro" id="IPR014001">
    <property type="entry name" value="Helicase_ATP-bd"/>
</dbReference>
<reference evidence="6 7" key="1">
    <citation type="journal article" date="2012" name="J. Bacteriol.">
        <title>Complete Genome Sequence of the Thermophilic, Piezophilic, Heterotrophic Bacterium Marinitoga piezophila KA3.</title>
        <authorList>
            <person name="Lucas S."/>
            <person name="Han J."/>
            <person name="Lapidus A."/>
            <person name="Cheng J.F."/>
            <person name="Goodwin L.A."/>
            <person name="Pitluck S."/>
            <person name="Peters L."/>
            <person name="Mikhailova N."/>
            <person name="Teshima H."/>
            <person name="Detter J.C."/>
            <person name="Han C."/>
            <person name="Tapia R."/>
            <person name="Land M."/>
            <person name="Hauser L."/>
            <person name="Kyrpides N.C."/>
            <person name="Ivanova N."/>
            <person name="Pagani I."/>
            <person name="Vannier P."/>
            <person name="Oger P."/>
            <person name="Bartlett D.H."/>
            <person name="Noll K.M."/>
            <person name="Woyke T."/>
            <person name="Jebbar M."/>
        </authorList>
    </citation>
    <scope>NUCLEOTIDE SEQUENCE [LARGE SCALE GENOMIC DNA]</scope>
    <source>
        <strain evidence="7">DSM 14283 / JCM 11233 / KA3</strain>
    </source>
</reference>
<accession>H2J5F3</accession>
<evidence type="ECO:0000313" key="6">
    <source>
        <dbReference type="EMBL" id="AEX86097.1"/>
    </source>
</evidence>
<dbReference type="GO" id="GO:0004386">
    <property type="term" value="F:helicase activity"/>
    <property type="evidence" value="ECO:0007669"/>
    <property type="project" value="UniProtKB-KW"/>
</dbReference>
<evidence type="ECO:0000256" key="1">
    <source>
        <dbReference type="ARBA" id="ARBA00022801"/>
    </source>
</evidence>
<dbReference type="HOGENOM" id="CLU_000315_21_1_0"/>
<keyword evidence="2" id="KW-0862">Zinc</keyword>
<dbReference type="STRING" id="443254.Marpi_1709"/>
<keyword evidence="2" id="KW-0863">Zinc-finger</keyword>
<evidence type="ECO:0000259" key="5">
    <source>
        <dbReference type="PROSITE" id="PS51194"/>
    </source>
</evidence>
<keyword evidence="6" id="KW-0547">Nucleotide-binding</keyword>
<dbReference type="Pfam" id="PF00271">
    <property type="entry name" value="Helicase_C"/>
    <property type="match status" value="1"/>
</dbReference>
<dbReference type="InterPro" id="IPR001650">
    <property type="entry name" value="Helicase_C-like"/>
</dbReference>
<dbReference type="SMART" id="SM00490">
    <property type="entry name" value="HELICc"/>
    <property type="match status" value="1"/>
</dbReference>
<dbReference type="InterPro" id="IPR000330">
    <property type="entry name" value="SNF2_N"/>
</dbReference>
<dbReference type="InterPro" id="IPR027417">
    <property type="entry name" value="P-loop_NTPase"/>
</dbReference>
<dbReference type="SUPFAM" id="SSF52540">
    <property type="entry name" value="P-loop containing nucleoside triphosphate hydrolases"/>
    <property type="match status" value="2"/>
</dbReference>
<dbReference type="GO" id="GO:0008270">
    <property type="term" value="F:zinc ion binding"/>
    <property type="evidence" value="ECO:0007669"/>
    <property type="project" value="UniProtKB-KW"/>
</dbReference>
<proteinExistence type="predicted"/>
<dbReference type="RefSeq" id="WP_014297168.1">
    <property type="nucleotide sequence ID" value="NC_016751.1"/>
</dbReference>
<evidence type="ECO:0000256" key="2">
    <source>
        <dbReference type="PROSITE-ProRule" id="PRU00325"/>
    </source>
</evidence>
<dbReference type="PROSITE" id="PS51192">
    <property type="entry name" value="HELICASE_ATP_BIND_1"/>
    <property type="match status" value="1"/>
</dbReference>
<dbReference type="PANTHER" id="PTHR10799">
    <property type="entry name" value="SNF2/RAD54 HELICASE FAMILY"/>
    <property type="match status" value="1"/>
</dbReference>
<dbReference type="Gene3D" id="3.40.50.300">
    <property type="entry name" value="P-loop containing nucleotide triphosphate hydrolases"/>
    <property type="match status" value="1"/>
</dbReference>
<keyword evidence="2" id="KW-0479">Metal-binding</keyword>
<dbReference type="AlphaFoldDB" id="H2J5F3"/>
<name>H2J5F3_MARPK</name>
<dbReference type="OrthoDB" id="9814088at2"/>
<feature type="domain" description="Helicase ATP-binding" evidence="4">
    <location>
        <begin position="560"/>
        <end position="713"/>
    </location>
</feature>
<gene>
    <name evidence="6" type="ordered locus">Marpi_1709</name>
</gene>
<dbReference type="eggNOG" id="COG0553">
    <property type="taxonomic scope" value="Bacteria"/>
</dbReference>
<evidence type="ECO:0000313" key="7">
    <source>
        <dbReference type="Proteomes" id="UP000007161"/>
    </source>
</evidence>
<dbReference type="Pfam" id="PF00176">
    <property type="entry name" value="SNF2-rel_dom"/>
    <property type="match status" value="1"/>
</dbReference>
<dbReference type="InterPro" id="IPR038718">
    <property type="entry name" value="SNF2-like_sf"/>
</dbReference>
<organism evidence="6 7">
    <name type="scientific">Marinitoga piezophila (strain DSM 14283 / JCM 11233 / KA3)</name>
    <dbReference type="NCBI Taxonomy" id="443254"/>
    <lineage>
        <taxon>Bacteria</taxon>
        <taxon>Thermotogati</taxon>
        <taxon>Thermotogota</taxon>
        <taxon>Thermotogae</taxon>
        <taxon>Petrotogales</taxon>
        <taxon>Petrotogaceae</taxon>
        <taxon>Marinitoga</taxon>
    </lineage>
</organism>
<dbReference type="CDD" id="cd18793">
    <property type="entry name" value="SF2_C_SNF"/>
    <property type="match status" value="1"/>
</dbReference>
<dbReference type="Gene3D" id="3.40.50.10810">
    <property type="entry name" value="Tandem AAA-ATPase domain"/>
    <property type="match status" value="1"/>
</dbReference>
<dbReference type="InterPro" id="IPR049730">
    <property type="entry name" value="SNF2/RAD54-like_C"/>
</dbReference>
<protein>
    <submittedName>
        <fullName evidence="6">DNA/RNA helicase, superfamily II, SNF2 family</fullName>
    </submittedName>
</protein>
<feature type="domain" description="Helicase C-terminal" evidence="5">
    <location>
        <begin position="826"/>
        <end position="979"/>
    </location>
</feature>
<keyword evidence="6" id="KW-0347">Helicase</keyword>
<sequence>MRNIYKIIDKLNEKILEANDFEYRTGKDFYENNLVEEFSVFKSNNKTNFTAIINDGGKFFRPIISIDEETEEIYFSCSCNYGKSTSCMHLVSLSLKVIDYLNNESKTQSNIHVESDIAEFLGIYDYGETYYLVYPDEQYTKIKLAEKIDGKIKLRKDIETYNDILKFLKTAVPEDEYEIKKLIVPVKIDNYYGKHDYELRLMSFRELKKIKSSKILLPNKKELKWGEDIKIKIILEGDLESKKGKMKLFPIPEKERIVKTYSDMAYFNKQSISIIDIKTQLNIPFYLKDIESEFSFENKSDLENYIKDVLLPYERFGFEIDIDERFGIKKEIFIPKLNLYINFLQDRFTFRGRFLYGKEINFYDEYKYRNYDLERKLLKNLEEVNVFLDEKGQYSMEINDFFEFLENGMKKLDKNIIIKMNRNIKFHEVENIKMQLNMKNSWFDVEGSLELKGNKRIDISYLRNRKNNFIVLKDETFIKIPEYILEKLEDLKVKKEKITVESYNIYSLLNSENIEIDTLDEKTKKYIEKVKSFEKIKEYEIPELKIPMRKYQIEGYRFLRYLQEYNFNGILADDMGLGKTLQTIALILSLKRKDRKFLIIAPRSVIYNWANEIDKFTSNIKYYIYHNSQKDIPEDTDVIITTYNTLRNSIEELKKTKYFYIILDEAQFIKNDETKLYKAIRKLKSNHKLALTGTPLENSLTDLYNIFEFLMPGFFGNKKDFLRKYNYANKESIERLKKKIHPFILRRTKENVLKELPPKTEEYIFNEMTQHQKKIYHQIAEEYRQKIAMSQGTINFSVLEGLLRLRQIVNHPKLLGVNIESSKFNMFKNFIKEVLEENHKIVIFSQFVKMIEIMEEWLEKEKIQYLKIIGKTKKRVEIVEEFNNTNNIKILLVSLKAGGTGLNITGADYVIHYDPWWNPAVENQATDRVYRIGQNKPVFVYKFITRESIEEKIMKLKEAKEDLYNLAISTEKGVLKNLSREDIYQLFE</sequence>
<dbReference type="PROSITE" id="PS50966">
    <property type="entry name" value="ZF_SWIM"/>
    <property type="match status" value="1"/>
</dbReference>
<dbReference type="PROSITE" id="PS51194">
    <property type="entry name" value="HELICASE_CTER"/>
    <property type="match status" value="1"/>
</dbReference>